<proteinExistence type="predicted"/>
<evidence type="ECO:0000256" key="1">
    <source>
        <dbReference type="SAM" id="MobiDB-lite"/>
    </source>
</evidence>
<reference evidence="3" key="1">
    <citation type="submission" date="2021-05" db="EMBL/GenBank/DDBJ databases">
        <authorList>
            <person name="Pietrasiak N."/>
            <person name="Ward R."/>
            <person name="Stajich J.E."/>
            <person name="Kurbessoian T."/>
        </authorList>
    </citation>
    <scope>NUCLEOTIDE SEQUENCE</scope>
    <source>
        <strain evidence="3">UHER 2000/2452</strain>
    </source>
</reference>
<evidence type="ECO:0000313" key="3">
    <source>
        <dbReference type="EMBL" id="MBW4661003.1"/>
    </source>
</evidence>
<gene>
    <name evidence="3" type="ORF">KME15_20190</name>
</gene>
<feature type="signal peptide" evidence="2">
    <location>
        <begin position="1"/>
        <end position="27"/>
    </location>
</feature>
<name>A0A951QE07_9CYAN</name>
<dbReference type="Proteomes" id="UP000757435">
    <property type="component" value="Unassembled WGS sequence"/>
</dbReference>
<feature type="chain" id="PRO_5036969083" evidence="2">
    <location>
        <begin position="28"/>
        <end position="115"/>
    </location>
</feature>
<evidence type="ECO:0000256" key="2">
    <source>
        <dbReference type="SAM" id="SignalP"/>
    </source>
</evidence>
<feature type="compositionally biased region" description="Low complexity" evidence="1">
    <location>
        <begin position="62"/>
        <end position="76"/>
    </location>
</feature>
<dbReference type="EMBL" id="JAHHHD010000028">
    <property type="protein sequence ID" value="MBW4661003.1"/>
    <property type="molecule type" value="Genomic_DNA"/>
</dbReference>
<organism evidence="3 4">
    <name type="scientific">Drouetiella hepatica Uher 2000/2452</name>
    <dbReference type="NCBI Taxonomy" id="904376"/>
    <lineage>
        <taxon>Bacteria</taxon>
        <taxon>Bacillati</taxon>
        <taxon>Cyanobacteriota</taxon>
        <taxon>Cyanophyceae</taxon>
        <taxon>Oculatellales</taxon>
        <taxon>Oculatellaceae</taxon>
        <taxon>Drouetiella</taxon>
    </lineage>
</organism>
<reference evidence="3" key="2">
    <citation type="journal article" date="2022" name="Microbiol. Resour. Announc.">
        <title>Metagenome Sequencing to Explore Phylogenomics of Terrestrial Cyanobacteria.</title>
        <authorList>
            <person name="Ward R.D."/>
            <person name="Stajich J.E."/>
            <person name="Johansen J.R."/>
            <person name="Huntemann M."/>
            <person name="Clum A."/>
            <person name="Foster B."/>
            <person name="Foster B."/>
            <person name="Roux S."/>
            <person name="Palaniappan K."/>
            <person name="Varghese N."/>
            <person name="Mukherjee S."/>
            <person name="Reddy T.B.K."/>
            <person name="Daum C."/>
            <person name="Copeland A."/>
            <person name="Chen I.A."/>
            <person name="Ivanova N.N."/>
            <person name="Kyrpides N.C."/>
            <person name="Shapiro N."/>
            <person name="Eloe-Fadrosh E.A."/>
            <person name="Pietrasiak N."/>
        </authorList>
    </citation>
    <scope>NUCLEOTIDE SEQUENCE</scope>
    <source>
        <strain evidence="3">UHER 2000/2452</strain>
    </source>
</reference>
<comment type="caution">
    <text evidence="3">The sequence shown here is derived from an EMBL/GenBank/DDBJ whole genome shotgun (WGS) entry which is preliminary data.</text>
</comment>
<protein>
    <submittedName>
        <fullName evidence="3">Uncharacterized protein</fullName>
    </submittedName>
</protein>
<sequence>MQRIFHLAIATTLFSLVISALPISVQSAEEPVDHWDAALSSAVHSKSGSTNSPYTFLPFRLGGSTNPEGSSGSSGSSSGGSGGSAGSGGCQVGSDIASDGSQCGGRAASERPGGE</sequence>
<dbReference type="AlphaFoldDB" id="A0A951QE07"/>
<evidence type="ECO:0000313" key="4">
    <source>
        <dbReference type="Proteomes" id="UP000757435"/>
    </source>
</evidence>
<feature type="region of interest" description="Disordered" evidence="1">
    <location>
        <begin position="56"/>
        <end position="115"/>
    </location>
</feature>
<keyword evidence="2" id="KW-0732">Signal</keyword>
<accession>A0A951QE07</accession>
<feature type="compositionally biased region" description="Gly residues" evidence="1">
    <location>
        <begin position="77"/>
        <end position="91"/>
    </location>
</feature>